<dbReference type="Proteomes" id="UP001140206">
    <property type="component" value="Chromosome 2"/>
</dbReference>
<sequence>MKLLFIMLPLLLISLSFHVPSSHSAGGWKPIENITDPHVQEIGNYAVSEHNRQSGDNLEFLRVTSGETQVVAGTNYRLVLEASDEEGNAACYQAVVWEKAWEGFRQLTSFNSV</sequence>
<feature type="chain" id="PRO_5044716181" evidence="4">
    <location>
        <begin position="25"/>
        <end position="113"/>
    </location>
</feature>
<name>A0AAV8D792_9POAL</name>
<feature type="signal peptide" evidence="4">
    <location>
        <begin position="1"/>
        <end position="24"/>
    </location>
</feature>
<dbReference type="SUPFAM" id="SSF54403">
    <property type="entry name" value="Cystatin/monellin"/>
    <property type="match status" value="1"/>
</dbReference>
<evidence type="ECO:0000313" key="8">
    <source>
        <dbReference type="Proteomes" id="UP001140206"/>
    </source>
</evidence>
<reference evidence="6" key="1">
    <citation type="submission" date="2022-08" db="EMBL/GenBank/DDBJ databases">
        <authorList>
            <person name="Marques A."/>
        </authorList>
    </citation>
    <scope>NUCLEOTIDE SEQUENCE</scope>
    <source>
        <strain evidence="6">RhyPub2mFocal</strain>
        <tissue evidence="6">Leaves</tissue>
    </source>
</reference>
<dbReference type="InterPro" id="IPR046350">
    <property type="entry name" value="Cystatin_sf"/>
</dbReference>
<comment type="similarity">
    <text evidence="1">Belongs to the cystatin family. Phytocystatin subfamily.</text>
</comment>
<keyword evidence="2" id="KW-0646">Protease inhibitor</keyword>
<dbReference type="Gene3D" id="3.10.450.10">
    <property type="match status" value="1"/>
</dbReference>
<accession>A0AAV8D792</accession>
<gene>
    <name evidence="7" type="ORF">LUZ62_042685</name>
    <name evidence="6" type="ORF">LUZ62_073149</name>
</gene>
<dbReference type="EMBL" id="JAMFTS010000004">
    <property type="protein sequence ID" value="KAJ4762774.1"/>
    <property type="molecule type" value="Genomic_DNA"/>
</dbReference>
<keyword evidence="8" id="KW-1185">Reference proteome</keyword>
<evidence type="ECO:0000256" key="3">
    <source>
        <dbReference type="ARBA" id="ARBA00022704"/>
    </source>
</evidence>
<organism evidence="6 8">
    <name type="scientific">Rhynchospora pubera</name>
    <dbReference type="NCBI Taxonomy" id="906938"/>
    <lineage>
        <taxon>Eukaryota</taxon>
        <taxon>Viridiplantae</taxon>
        <taxon>Streptophyta</taxon>
        <taxon>Embryophyta</taxon>
        <taxon>Tracheophyta</taxon>
        <taxon>Spermatophyta</taxon>
        <taxon>Magnoliopsida</taxon>
        <taxon>Liliopsida</taxon>
        <taxon>Poales</taxon>
        <taxon>Cyperaceae</taxon>
        <taxon>Cyperoideae</taxon>
        <taxon>Rhynchosporeae</taxon>
        <taxon>Rhynchospora</taxon>
    </lineage>
</organism>
<evidence type="ECO:0000256" key="4">
    <source>
        <dbReference type="SAM" id="SignalP"/>
    </source>
</evidence>
<proteinExistence type="inferred from homology"/>
<dbReference type="EMBL" id="JAMFTS010000002">
    <property type="protein sequence ID" value="KAJ4791439.1"/>
    <property type="molecule type" value="Genomic_DNA"/>
</dbReference>
<dbReference type="CDD" id="cd00042">
    <property type="entry name" value="CY"/>
    <property type="match status" value="1"/>
</dbReference>
<dbReference type="GO" id="GO:0004869">
    <property type="term" value="F:cysteine-type endopeptidase inhibitor activity"/>
    <property type="evidence" value="ECO:0007669"/>
    <property type="project" value="UniProtKB-KW"/>
</dbReference>
<evidence type="ECO:0000256" key="2">
    <source>
        <dbReference type="ARBA" id="ARBA00022690"/>
    </source>
</evidence>
<dbReference type="Proteomes" id="UP001140206">
    <property type="component" value="Chromosome 4"/>
</dbReference>
<comment type="caution">
    <text evidence="6">The sequence shown here is derived from an EMBL/GenBank/DDBJ whole genome shotgun (WGS) entry which is preliminary data.</text>
</comment>
<evidence type="ECO:0000313" key="6">
    <source>
        <dbReference type="EMBL" id="KAJ4762774.1"/>
    </source>
</evidence>
<evidence type="ECO:0000259" key="5">
    <source>
        <dbReference type="SMART" id="SM00043"/>
    </source>
</evidence>
<dbReference type="InterPro" id="IPR018073">
    <property type="entry name" value="Prot_inh_cystat_CS"/>
</dbReference>
<keyword evidence="3" id="KW-0789">Thiol protease inhibitor</keyword>
<protein>
    <submittedName>
        <fullName evidence="6">Cysteine proteinase inhibitor</fullName>
    </submittedName>
</protein>
<dbReference type="Pfam" id="PF16845">
    <property type="entry name" value="SQAPI"/>
    <property type="match status" value="1"/>
</dbReference>
<dbReference type="AlphaFoldDB" id="A0AAV8D792"/>
<keyword evidence="4" id="KW-0732">Signal</keyword>
<dbReference type="InterPro" id="IPR000010">
    <property type="entry name" value="Cystatin_dom"/>
</dbReference>
<dbReference type="PANTHER" id="PTHR47364">
    <property type="entry name" value="CYSTEINE PROTEINASE INHIBITOR 5"/>
    <property type="match status" value="1"/>
</dbReference>
<evidence type="ECO:0000313" key="7">
    <source>
        <dbReference type="EMBL" id="KAJ4791439.1"/>
    </source>
</evidence>
<dbReference type="PANTHER" id="PTHR47364:SF2">
    <property type="entry name" value="CYSTEINE PROTEINASE INHIBITOR 5"/>
    <property type="match status" value="1"/>
</dbReference>
<dbReference type="PROSITE" id="PS00287">
    <property type="entry name" value="CYSTATIN"/>
    <property type="match status" value="1"/>
</dbReference>
<dbReference type="SMART" id="SM00043">
    <property type="entry name" value="CY"/>
    <property type="match status" value="1"/>
</dbReference>
<evidence type="ECO:0000256" key="1">
    <source>
        <dbReference type="ARBA" id="ARBA00007233"/>
    </source>
</evidence>
<feature type="domain" description="Cystatin" evidence="5">
    <location>
        <begin position="23"/>
        <end position="113"/>
    </location>
</feature>